<evidence type="ECO:0000313" key="1">
    <source>
        <dbReference type="EMBL" id="MDQ0317736.1"/>
    </source>
</evidence>
<sequence>MASTDQITLRNTEWTRVGQGATTVAIQMVSNGQIRVHVGDSEPQLSAAGLIIGSDVDELPLTFTASNLPENAGVWVRAMSADTLDITALAY</sequence>
<reference evidence="1" key="1">
    <citation type="submission" date="2023-07" db="EMBL/GenBank/DDBJ databases">
        <title>Genomic Encyclopedia of Type Strains, Phase IV (KMG-IV): sequencing the most valuable type-strain genomes for metagenomic binning, comparative biology and taxonomic classification.</title>
        <authorList>
            <person name="Goeker M."/>
        </authorList>
    </citation>
    <scope>NUCLEOTIDE SEQUENCE</scope>
    <source>
        <strain evidence="1">DSM 21202</strain>
    </source>
</reference>
<comment type="caution">
    <text evidence="1">The sequence shown here is derived from an EMBL/GenBank/DDBJ whole genome shotgun (WGS) entry which is preliminary data.</text>
</comment>
<protein>
    <submittedName>
        <fullName evidence="1">Uncharacterized protein</fullName>
    </submittedName>
</protein>
<accession>A0AAE3VUA7</accession>
<dbReference type="RefSeq" id="WP_306887664.1">
    <property type="nucleotide sequence ID" value="NZ_JAUSUL010000008.1"/>
</dbReference>
<dbReference type="Proteomes" id="UP001229244">
    <property type="component" value="Unassembled WGS sequence"/>
</dbReference>
<name>A0AAE3VUA7_9HYPH</name>
<gene>
    <name evidence="1" type="ORF">J2S73_004223</name>
</gene>
<evidence type="ECO:0000313" key="2">
    <source>
        <dbReference type="Proteomes" id="UP001229244"/>
    </source>
</evidence>
<dbReference type="EMBL" id="JAUSUL010000008">
    <property type="protein sequence ID" value="MDQ0317736.1"/>
    <property type="molecule type" value="Genomic_DNA"/>
</dbReference>
<dbReference type="AlphaFoldDB" id="A0AAE3VUA7"/>
<keyword evidence="2" id="KW-1185">Reference proteome</keyword>
<organism evidence="1 2">
    <name type="scientific">Amorphus orientalis</name>
    <dbReference type="NCBI Taxonomy" id="649198"/>
    <lineage>
        <taxon>Bacteria</taxon>
        <taxon>Pseudomonadati</taxon>
        <taxon>Pseudomonadota</taxon>
        <taxon>Alphaproteobacteria</taxon>
        <taxon>Hyphomicrobiales</taxon>
        <taxon>Amorphaceae</taxon>
        <taxon>Amorphus</taxon>
    </lineage>
</organism>
<proteinExistence type="predicted"/>